<evidence type="ECO:0000313" key="2">
    <source>
        <dbReference type="WBParaSite" id="PS1159_v2.g17457.t1"/>
    </source>
</evidence>
<dbReference type="WBParaSite" id="PS1159_v2.g17457.t1">
    <property type="protein sequence ID" value="PS1159_v2.g17457.t1"/>
    <property type="gene ID" value="PS1159_v2.g17457"/>
</dbReference>
<name>A0AC35FJ64_9BILA</name>
<accession>A0AC35FJ64</accession>
<dbReference type="Proteomes" id="UP000887580">
    <property type="component" value="Unplaced"/>
</dbReference>
<proteinExistence type="predicted"/>
<reference evidence="2" key="1">
    <citation type="submission" date="2022-11" db="UniProtKB">
        <authorList>
            <consortium name="WormBaseParasite"/>
        </authorList>
    </citation>
    <scope>IDENTIFICATION</scope>
</reference>
<sequence length="339" mass="38570">MFFASGGSILTCNTVKCKGGHKCIMTTDECYLPFTTDPFNPTNCESRPKCVPDKICKACGPNEHRSRCSICERTCEDPNRYKCKKENICGQKSRCVCDSGHVRDKNEKCIKYENCPNVPKRPTTTTMKPKKTTTTPEEEGFIIIKRKETKQKHEQIDLLKPSTKHPNDNNEHENENENDHGKPNNPTDKPDDGFIVVNEKGQKHTKQPSKTTTEKPDDGFIVVNEKQKNHKPDRNPKPTSKPGKSTPKDIPDNHDPKDNTPDDGFIIVKEKGQKQTKRPSKTTNEKPDDGFIVVNEKQKNHNDDKPKPDSNNDNGDNEYFVSKKKVQNNKHEQINLMTE</sequence>
<protein>
    <submittedName>
        <fullName evidence="2">TIL domain-containing protein</fullName>
    </submittedName>
</protein>
<evidence type="ECO:0000313" key="1">
    <source>
        <dbReference type="Proteomes" id="UP000887580"/>
    </source>
</evidence>
<organism evidence="1 2">
    <name type="scientific">Panagrolaimus sp. PS1159</name>
    <dbReference type="NCBI Taxonomy" id="55785"/>
    <lineage>
        <taxon>Eukaryota</taxon>
        <taxon>Metazoa</taxon>
        <taxon>Ecdysozoa</taxon>
        <taxon>Nematoda</taxon>
        <taxon>Chromadorea</taxon>
        <taxon>Rhabditida</taxon>
        <taxon>Tylenchina</taxon>
        <taxon>Panagrolaimomorpha</taxon>
        <taxon>Panagrolaimoidea</taxon>
        <taxon>Panagrolaimidae</taxon>
        <taxon>Panagrolaimus</taxon>
    </lineage>
</organism>